<sequence>MEEGPWKGLQEWQRTSNFDRMIFYETVENNILFLPVLACTSRKTSLKVWPAHSLAAKIKVQQTKVTETKVRKTKACAIKAPKTKAPEEIPPEALRVYMNIMDELVGPTNFATWEPSSLFTGELAANLGEEELEQQPIDVDLYPNPSLLSYIDEDFIKKVEIMIHPRLMEELFSSKPDINILVLSKELEQEEVLTSDQVDRGTRVSQKTRVWRYTGPKNTAILPSGHGSSALGAVRSNPPPQNRRSSSVNLGNKGGLGPRRAAASGGPCGTANGCSVDDDLLILDFLLVSQHHLLPWGLSWSQGPHVETLCSGEQAVQAPLPQRGGLSHHPPPAAMSKKRALTGCSYSVEKMSCSGPPLQVTGGQHLDLELVQTCQPQKSKFNASGNQQKKKRT</sequence>
<evidence type="ECO:0000259" key="3">
    <source>
        <dbReference type="Pfam" id="PF12881"/>
    </source>
</evidence>
<evidence type="ECO:0000256" key="1">
    <source>
        <dbReference type="ARBA" id="ARBA00010586"/>
    </source>
</evidence>
<dbReference type="EMBL" id="JAATJV010445019">
    <property type="protein sequence ID" value="MBZ3891074.1"/>
    <property type="molecule type" value="Genomic_DNA"/>
</dbReference>
<dbReference type="InterPro" id="IPR024310">
    <property type="entry name" value="NUT"/>
</dbReference>
<reference evidence="4" key="1">
    <citation type="submission" date="2020-03" db="EMBL/GenBank/DDBJ databases">
        <title>Studies in the Genomics of Life Span.</title>
        <authorList>
            <person name="Glass D."/>
        </authorList>
    </citation>
    <scope>NUCLEOTIDE SEQUENCE</scope>
    <source>
        <strain evidence="4">SUZIE</strain>
        <tissue evidence="4">Muscle</tissue>
    </source>
</reference>
<dbReference type="Proteomes" id="UP001166674">
    <property type="component" value="Unassembled WGS sequence"/>
</dbReference>
<accession>A0AA41TC55</accession>
<dbReference type="PANTHER" id="PTHR22879">
    <property type="entry name" value="NUT FAMILY MEMBER 1"/>
    <property type="match status" value="1"/>
</dbReference>
<name>A0AA41TC55_SCICA</name>
<evidence type="ECO:0000313" key="5">
    <source>
        <dbReference type="Proteomes" id="UP001166674"/>
    </source>
</evidence>
<feature type="domain" description="Nuclear Testis protein N-terminal" evidence="3">
    <location>
        <begin position="214"/>
        <end position="392"/>
    </location>
</feature>
<proteinExistence type="inferred from homology"/>
<gene>
    <name evidence="4" type="ORF">SUZIE_211140</name>
</gene>
<feature type="domain" description="Nuclear Testis protein N-terminal" evidence="3">
    <location>
        <begin position="1"/>
        <end position="28"/>
    </location>
</feature>
<feature type="domain" description="Nuclear Testis protein N-terminal" evidence="3">
    <location>
        <begin position="55"/>
        <end position="198"/>
    </location>
</feature>
<dbReference type="InterPro" id="IPR024309">
    <property type="entry name" value="NUT_N"/>
</dbReference>
<dbReference type="AlphaFoldDB" id="A0AA41TC55"/>
<evidence type="ECO:0000256" key="2">
    <source>
        <dbReference type="SAM" id="MobiDB-lite"/>
    </source>
</evidence>
<keyword evidence="5" id="KW-1185">Reference proteome</keyword>
<evidence type="ECO:0000313" key="4">
    <source>
        <dbReference type="EMBL" id="MBZ3891074.1"/>
    </source>
</evidence>
<dbReference type="PANTHER" id="PTHR22879:SF14">
    <property type="entry name" value="NUT FAMILY MEMBER 2A-RELATED"/>
    <property type="match status" value="1"/>
</dbReference>
<comment type="caution">
    <text evidence="4">The sequence shown here is derived from an EMBL/GenBank/DDBJ whole genome shotgun (WGS) entry which is preliminary data.</text>
</comment>
<organism evidence="4 5">
    <name type="scientific">Sciurus carolinensis</name>
    <name type="common">Eastern gray squirrel</name>
    <dbReference type="NCBI Taxonomy" id="30640"/>
    <lineage>
        <taxon>Eukaryota</taxon>
        <taxon>Metazoa</taxon>
        <taxon>Chordata</taxon>
        <taxon>Craniata</taxon>
        <taxon>Vertebrata</taxon>
        <taxon>Euteleostomi</taxon>
        <taxon>Mammalia</taxon>
        <taxon>Eutheria</taxon>
        <taxon>Euarchontoglires</taxon>
        <taxon>Glires</taxon>
        <taxon>Rodentia</taxon>
        <taxon>Sciuromorpha</taxon>
        <taxon>Sciuridae</taxon>
        <taxon>Sciurinae</taxon>
        <taxon>Sciurini</taxon>
        <taxon>Sciurus</taxon>
    </lineage>
</organism>
<protein>
    <submittedName>
        <fullName evidence="4">NUT family member 2E</fullName>
    </submittedName>
</protein>
<dbReference type="Pfam" id="PF12881">
    <property type="entry name" value="NUT"/>
    <property type="match status" value="3"/>
</dbReference>
<feature type="region of interest" description="Disordered" evidence="2">
    <location>
        <begin position="220"/>
        <end position="267"/>
    </location>
</feature>
<comment type="similarity">
    <text evidence="1">Belongs to the NUT family.</text>
</comment>